<dbReference type="Proteomes" id="UP001494588">
    <property type="component" value="Unassembled WGS sequence"/>
</dbReference>
<evidence type="ECO:0000313" key="2">
    <source>
        <dbReference type="Proteomes" id="UP001494588"/>
    </source>
</evidence>
<protein>
    <submittedName>
        <fullName evidence="1">Uncharacterized protein</fullName>
    </submittedName>
</protein>
<keyword evidence="2" id="KW-1185">Reference proteome</keyword>
<proteinExistence type="predicted"/>
<evidence type="ECO:0000313" key="1">
    <source>
        <dbReference type="EMBL" id="MEM5287063.1"/>
    </source>
</evidence>
<name>A0ABU9QCL1_9BURK</name>
<organism evidence="1 2">
    <name type="scientific">Paraburkholderia sabiae</name>
    <dbReference type="NCBI Taxonomy" id="273251"/>
    <lineage>
        <taxon>Bacteria</taxon>
        <taxon>Pseudomonadati</taxon>
        <taxon>Pseudomonadota</taxon>
        <taxon>Betaproteobacteria</taxon>
        <taxon>Burkholderiales</taxon>
        <taxon>Burkholderiaceae</taxon>
        <taxon>Paraburkholderia</taxon>
    </lineage>
</organism>
<dbReference type="RefSeq" id="WP_233472033.1">
    <property type="nucleotide sequence ID" value="NZ_CAJHCS010000026.1"/>
</dbReference>
<dbReference type="EMBL" id="JAZHGC010000011">
    <property type="protein sequence ID" value="MEM5287063.1"/>
    <property type="molecule type" value="Genomic_DNA"/>
</dbReference>
<reference evidence="1 2" key="1">
    <citation type="submission" date="2024-01" db="EMBL/GenBank/DDBJ databases">
        <title>The diversity of rhizobia nodulating Mimosa spp. in eleven states of Brazil covering several biomes is determined by host plant, location, and edaphic factors.</title>
        <authorList>
            <person name="Rouws L."/>
            <person name="Barauna A."/>
            <person name="Beukes C."/>
            <person name="De Faria S.M."/>
            <person name="Gross E."/>
            <person name="Dos Reis Junior F.B."/>
            <person name="Simon M."/>
            <person name="Maluk M."/>
            <person name="Odee D.W."/>
            <person name="Kenicer G."/>
            <person name="Young J.P.W."/>
            <person name="Reis V.M."/>
            <person name="Zilli J."/>
            <person name="James E.K."/>
        </authorList>
    </citation>
    <scope>NUCLEOTIDE SEQUENCE [LARGE SCALE GENOMIC DNA]</scope>
    <source>
        <strain evidence="1 2">JPY77</strain>
    </source>
</reference>
<sequence>MPTPPGPVSVTTRLSDLRTPLTELRARLEVLILGLRKMGDEDTWIA</sequence>
<gene>
    <name evidence="1" type="ORF">V4C55_15170</name>
</gene>
<comment type="caution">
    <text evidence="1">The sequence shown here is derived from an EMBL/GenBank/DDBJ whole genome shotgun (WGS) entry which is preliminary data.</text>
</comment>
<accession>A0ABU9QCL1</accession>